<organism evidence="2 3">
    <name type="scientific">Hydra vulgaris</name>
    <name type="common">Hydra</name>
    <name type="synonym">Hydra attenuata</name>
    <dbReference type="NCBI Taxonomy" id="6087"/>
    <lineage>
        <taxon>Eukaryota</taxon>
        <taxon>Metazoa</taxon>
        <taxon>Cnidaria</taxon>
        <taxon>Hydrozoa</taxon>
        <taxon>Hydroidolina</taxon>
        <taxon>Anthoathecata</taxon>
        <taxon>Aplanulata</taxon>
        <taxon>Hydridae</taxon>
        <taxon>Hydra</taxon>
    </lineage>
</organism>
<gene>
    <name evidence="3" type="primary">LOC100200141</name>
</gene>
<sequence>MFTKTLIMAYAVIVVAGNPLPYNEIYQRCCLPSPTCMNPCPPPLYPQQTSCCMPSPECSNPCYGSMVIQPQPALPLAFRKSPKQPVVYAPLPGEIVFKLLQNWDPELLDNQSPSFQILEGNIRSAVQAVLGPSTQVTNIYFREGYVPGNPPSRPKTVAHMMVNGGSDAASMLEHAVTPDGSLGDGLKVYKDSFNAY</sequence>
<name>A0ABM4BJ30_HYDVU</name>
<dbReference type="Proteomes" id="UP001652625">
    <property type="component" value="Chromosome 03"/>
</dbReference>
<accession>A0ABM4BJ30</accession>
<evidence type="ECO:0000256" key="1">
    <source>
        <dbReference type="SAM" id="SignalP"/>
    </source>
</evidence>
<reference evidence="3" key="1">
    <citation type="submission" date="2025-08" db="UniProtKB">
        <authorList>
            <consortium name="RefSeq"/>
        </authorList>
    </citation>
    <scope>IDENTIFICATION</scope>
</reference>
<dbReference type="GeneID" id="100200141"/>
<dbReference type="RefSeq" id="XP_065649032.1">
    <property type="nucleotide sequence ID" value="XM_065792960.1"/>
</dbReference>
<proteinExistence type="predicted"/>
<feature type="chain" id="PRO_5046373114" evidence="1">
    <location>
        <begin position="18"/>
        <end position="196"/>
    </location>
</feature>
<keyword evidence="1" id="KW-0732">Signal</keyword>
<feature type="signal peptide" evidence="1">
    <location>
        <begin position="1"/>
        <end position="17"/>
    </location>
</feature>
<keyword evidence="2" id="KW-1185">Reference proteome</keyword>
<evidence type="ECO:0000313" key="2">
    <source>
        <dbReference type="Proteomes" id="UP001652625"/>
    </source>
</evidence>
<protein>
    <submittedName>
        <fullName evidence="3">Uncharacterized protein LOC100200141</fullName>
    </submittedName>
</protein>
<evidence type="ECO:0000313" key="3">
    <source>
        <dbReference type="RefSeq" id="XP_065649032.1"/>
    </source>
</evidence>